<dbReference type="Gene3D" id="3.40.50.1820">
    <property type="entry name" value="alpha/beta hydrolase"/>
    <property type="match status" value="1"/>
</dbReference>
<proteinExistence type="inferred from homology"/>
<reference evidence="4" key="1">
    <citation type="journal article" date="2020" name="Stud. Mycol.">
        <title>101 Dothideomycetes genomes: a test case for predicting lifestyles and emergence of pathogens.</title>
        <authorList>
            <person name="Haridas S."/>
            <person name="Albert R."/>
            <person name="Binder M."/>
            <person name="Bloem J."/>
            <person name="Labutti K."/>
            <person name="Salamov A."/>
            <person name="Andreopoulos B."/>
            <person name="Baker S."/>
            <person name="Barry K."/>
            <person name="Bills G."/>
            <person name="Bluhm B."/>
            <person name="Cannon C."/>
            <person name="Castanera R."/>
            <person name="Culley D."/>
            <person name="Daum C."/>
            <person name="Ezra D."/>
            <person name="Gonzalez J."/>
            <person name="Henrissat B."/>
            <person name="Kuo A."/>
            <person name="Liang C."/>
            <person name="Lipzen A."/>
            <person name="Lutzoni F."/>
            <person name="Magnuson J."/>
            <person name="Mondo S."/>
            <person name="Nolan M."/>
            <person name="Ohm R."/>
            <person name="Pangilinan J."/>
            <person name="Park H.-J."/>
            <person name="Ramirez L."/>
            <person name="Alfaro M."/>
            <person name="Sun H."/>
            <person name="Tritt A."/>
            <person name="Yoshinaga Y."/>
            <person name="Zwiers L.-H."/>
            <person name="Turgeon B."/>
            <person name="Goodwin S."/>
            <person name="Spatafora J."/>
            <person name="Crous P."/>
            <person name="Grigoriev I."/>
        </authorList>
    </citation>
    <scope>NUCLEOTIDE SEQUENCE</scope>
    <source>
        <strain evidence="4">CBS 119925</strain>
    </source>
</reference>
<accession>A0A6A6VJ70</accession>
<evidence type="ECO:0000259" key="3">
    <source>
        <dbReference type="Pfam" id="PF00561"/>
    </source>
</evidence>
<dbReference type="InterPro" id="IPR000073">
    <property type="entry name" value="AB_hydrolase_1"/>
</dbReference>
<keyword evidence="1" id="KW-0378">Hydrolase</keyword>
<dbReference type="GO" id="GO:0016787">
    <property type="term" value="F:hydrolase activity"/>
    <property type="evidence" value="ECO:0007669"/>
    <property type="project" value="UniProtKB-KW"/>
</dbReference>
<feature type="domain" description="AB hydrolase-1" evidence="3">
    <location>
        <begin position="29"/>
        <end position="314"/>
    </location>
</feature>
<protein>
    <submittedName>
        <fullName evidence="4">Alpha/beta-hydrolase</fullName>
    </submittedName>
</protein>
<keyword evidence="5" id="KW-1185">Reference proteome</keyword>
<sequence>MDAFQKKTHKVSRGYTYTYYLHPGDSSKPALLFQHGWPDNATMWRDIALPLRSLNHPIIIPDLLGYDGTSKPTDPKEYKWDVMTQDLIDILTHENISKFISIGHDWGSALASRMYNYHPDKVVGLCNLNVAYMPPSGDKFDLDAVNDMMEKHFGAPLLGYWYVFAADDGPQVMSENIERLYHAMHGTAATMETMFTRRNSMREFLTKGRAEDVELRPYAKDEKFKNAFFERMKRDGFEGPQCWYKVSERSLQAESDRNLPNERKKVNVPSLYIGCKDDAVCRPEMMVPAKQAGLLPHLEEAEIIDSAHWCPYEAPEEVVKRMEPWLKKHFS</sequence>
<dbReference type="InterPro" id="IPR029058">
    <property type="entry name" value="AB_hydrolase_fold"/>
</dbReference>
<evidence type="ECO:0000313" key="4">
    <source>
        <dbReference type="EMBL" id="KAF2750662.1"/>
    </source>
</evidence>
<dbReference type="PRINTS" id="PR00412">
    <property type="entry name" value="EPOXHYDRLASE"/>
</dbReference>
<organism evidence="4 5">
    <name type="scientific">Sporormia fimetaria CBS 119925</name>
    <dbReference type="NCBI Taxonomy" id="1340428"/>
    <lineage>
        <taxon>Eukaryota</taxon>
        <taxon>Fungi</taxon>
        <taxon>Dikarya</taxon>
        <taxon>Ascomycota</taxon>
        <taxon>Pezizomycotina</taxon>
        <taxon>Dothideomycetes</taxon>
        <taxon>Pleosporomycetidae</taxon>
        <taxon>Pleosporales</taxon>
        <taxon>Sporormiaceae</taxon>
        <taxon>Sporormia</taxon>
    </lineage>
</organism>
<dbReference type="Proteomes" id="UP000799440">
    <property type="component" value="Unassembled WGS sequence"/>
</dbReference>
<dbReference type="InterPro" id="IPR000639">
    <property type="entry name" value="Epox_hydrolase-like"/>
</dbReference>
<dbReference type="EMBL" id="MU006563">
    <property type="protein sequence ID" value="KAF2750662.1"/>
    <property type="molecule type" value="Genomic_DNA"/>
</dbReference>
<dbReference type="PANTHER" id="PTHR43329">
    <property type="entry name" value="EPOXIDE HYDROLASE"/>
    <property type="match status" value="1"/>
</dbReference>
<dbReference type="SUPFAM" id="SSF53474">
    <property type="entry name" value="alpha/beta-Hydrolases"/>
    <property type="match status" value="1"/>
</dbReference>
<comment type="similarity">
    <text evidence="2">Belongs to the AB hydrolase superfamily. Epoxide hydrolase family.</text>
</comment>
<evidence type="ECO:0000256" key="2">
    <source>
        <dbReference type="ARBA" id="ARBA00038334"/>
    </source>
</evidence>
<evidence type="ECO:0000256" key="1">
    <source>
        <dbReference type="ARBA" id="ARBA00022801"/>
    </source>
</evidence>
<dbReference type="OrthoDB" id="284184at2759"/>
<name>A0A6A6VJ70_9PLEO</name>
<gene>
    <name evidence="4" type="ORF">M011DRAFT_396081</name>
</gene>
<dbReference type="Pfam" id="PF00561">
    <property type="entry name" value="Abhydrolase_1"/>
    <property type="match status" value="1"/>
</dbReference>
<dbReference type="AlphaFoldDB" id="A0A6A6VJ70"/>
<evidence type="ECO:0000313" key="5">
    <source>
        <dbReference type="Proteomes" id="UP000799440"/>
    </source>
</evidence>